<protein>
    <recommendedName>
        <fullName evidence="3">Transposable element Tc3 transposase</fullName>
    </recommendedName>
</protein>
<keyword evidence="2" id="KW-1185">Reference proteome</keyword>
<dbReference type="Proteomes" id="UP000008237">
    <property type="component" value="Unassembled WGS sequence"/>
</dbReference>
<dbReference type="Gene3D" id="3.30.420.10">
    <property type="entry name" value="Ribonuclease H-like superfamily/Ribonuclease H"/>
    <property type="match status" value="1"/>
</dbReference>
<dbReference type="InterPro" id="IPR036397">
    <property type="entry name" value="RNaseH_sf"/>
</dbReference>
<dbReference type="PANTHER" id="PTHR47326">
    <property type="entry name" value="TRANSPOSABLE ELEMENT TC3 TRANSPOSASE-LIKE PROTEIN"/>
    <property type="match status" value="1"/>
</dbReference>
<accession>E2C1F0</accession>
<organism evidence="2">
    <name type="scientific">Harpegnathos saltator</name>
    <name type="common">Jerdon's jumping ant</name>
    <dbReference type="NCBI Taxonomy" id="610380"/>
    <lineage>
        <taxon>Eukaryota</taxon>
        <taxon>Metazoa</taxon>
        <taxon>Ecdysozoa</taxon>
        <taxon>Arthropoda</taxon>
        <taxon>Hexapoda</taxon>
        <taxon>Insecta</taxon>
        <taxon>Pterygota</taxon>
        <taxon>Neoptera</taxon>
        <taxon>Endopterygota</taxon>
        <taxon>Hymenoptera</taxon>
        <taxon>Apocrita</taxon>
        <taxon>Aculeata</taxon>
        <taxon>Formicoidea</taxon>
        <taxon>Formicidae</taxon>
        <taxon>Ponerinae</taxon>
        <taxon>Ponerini</taxon>
        <taxon>Harpegnathos</taxon>
    </lineage>
</organism>
<reference evidence="1 2" key="1">
    <citation type="journal article" date="2010" name="Science">
        <title>Genomic comparison of the ants Camponotus floridanus and Harpegnathos saltator.</title>
        <authorList>
            <person name="Bonasio R."/>
            <person name="Zhang G."/>
            <person name="Ye C."/>
            <person name="Mutti N.S."/>
            <person name="Fang X."/>
            <person name="Qin N."/>
            <person name="Donahue G."/>
            <person name="Yang P."/>
            <person name="Li Q."/>
            <person name="Li C."/>
            <person name="Zhang P."/>
            <person name="Huang Z."/>
            <person name="Berger S.L."/>
            <person name="Reinberg D."/>
            <person name="Wang J."/>
            <person name="Liebig J."/>
        </authorList>
    </citation>
    <scope>NUCLEOTIDE SEQUENCE [LARGE SCALE GENOMIC DNA]</scope>
    <source>
        <strain evidence="1 2">R22 G/1</strain>
    </source>
</reference>
<evidence type="ECO:0008006" key="3">
    <source>
        <dbReference type="Google" id="ProtNLM"/>
    </source>
</evidence>
<gene>
    <name evidence="1" type="ORF">EAI_06629</name>
</gene>
<feature type="non-terminal residue" evidence="1">
    <location>
        <position position="72"/>
    </location>
</feature>
<evidence type="ECO:0000313" key="2">
    <source>
        <dbReference type="Proteomes" id="UP000008237"/>
    </source>
</evidence>
<dbReference type="PANTHER" id="PTHR47326:SF1">
    <property type="entry name" value="HTH PSQ-TYPE DOMAIN-CONTAINING PROTEIN"/>
    <property type="match status" value="1"/>
</dbReference>
<dbReference type="GO" id="GO:0003676">
    <property type="term" value="F:nucleic acid binding"/>
    <property type="evidence" value="ECO:0007669"/>
    <property type="project" value="InterPro"/>
</dbReference>
<dbReference type="STRING" id="610380.E2C1F0"/>
<name>E2C1F0_HARSA</name>
<feature type="non-terminal residue" evidence="1">
    <location>
        <position position="1"/>
    </location>
</feature>
<proteinExistence type="predicted"/>
<evidence type="ECO:0000313" key="1">
    <source>
        <dbReference type="EMBL" id="EFN78232.1"/>
    </source>
</evidence>
<dbReference type="OMA" id="QKFPGRW"/>
<dbReference type="EMBL" id="GL451923">
    <property type="protein sequence ID" value="EFN78232.1"/>
    <property type="molecule type" value="Genomic_DNA"/>
</dbReference>
<dbReference type="AlphaFoldDB" id="E2C1F0"/>
<sequence>FHNVWFQQDGAPAHFSLQAQNILNDVFTDRWIGRRGTIEWPSRSPDLTPLDFFYWGYLKTKVYETRSENLEE</sequence>
<dbReference type="InParanoid" id="E2C1F0"/>